<comment type="caution">
    <text evidence="2">The sequence shown here is derived from an EMBL/GenBank/DDBJ whole genome shotgun (WGS) entry which is preliminary data.</text>
</comment>
<sequence length="267" mass="30113">MRRHRRFPLLSLLVVLAVGAGIGYMTFLDVDVPAQAWNQVRASLGGLAESLQLISRSLADVTFEDVAPAQDPTPLLVNEDNPLPEDYVPQDLVLMREYCDEDVVYIKGSEIEGNREAVDKLMEMLRAAIADGLGDWQISAGYRSVAYQQQLWDNRVYEYRQQGLSASEAQSATARYVAVPGSSEHHTGLAFDVTVPGESFPLTEQSKWLAEHCWDYGFIIRYTEEKEDITGISAEPWHVRYVGQPHARIMRDENWCLEEYIASLTTP</sequence>
<proteinExistence type="predicted"/>
<dbReference type="Gene3D" id="3.30.1380.10">
    <property type="match status" value="1"/>
</dbReference>
<dbReference type="EMBL" id="DVFI01000105">
    <property type="protein sequence ID" value="HIQ63454.1"/>
    <property type="molecule type" value="Genomic_DNA"/>
</dbReference>
<evidence type="ECO:0000259" key="1">
    <source>
        <dbReference type="Pfam" id="PF02557"/>
    </source>
</evidence>
<dbReference type="InterPro" id="IPR003709">
    <property type="entry name" value="VanY-like_core_dom"/>
</dbReference>
<evidence type="ECO:0000313" key="2">
    <source>
        <dbReference type="EMBL" id="HIQ63454.1"/>
    </source>
</evidence>
<dbReference type="GO" id="GO:0006508">
    <property type="term" value="P:proteolysis"/>
    <property type="evidence" value="ECO:0007669"/>
    <property type="project" value="InterPro"/>
</dbReference>
<reference evidence="2" key="2">
    <citation type="journal article" date="2021" name="PeerJ">
        <title>Extensive microbial diversity within the chicken gut microbiome revealed by metagenomics and culture.</title>
        <authorList>
            <person name="Gilroy R."/>
            <person name="Ravi A."/>
            <person name="Getino M."/>
            <person name="Pursley I."/>
            <person name="Horton D.L."/>
            <person name="Alikhan N.F."/>
            <person name="Baker D."/>
            <person name="Gharbi K."/>
            <person name="Hall N."/>
            <person name="Watson M."/>
            <person name="Adriaenssens E.M."/>
            <person name="Foster-Nyarko E."/>
            <person name="Jarju S."/>
            <person name="Secka A."/>
            <person name="Antonio M."/>
            <person name="Oren A."/>
            <person name="Chaudhuri R.R."/>
            <person name="La Ragione R."/>
            <person name="Hildebrand F."/>
            <person name="Pallen M.J."/>
        </authorList>
    </citation>
    <scope>NUCLEOTIDE SEQUENCE</scope>
    <source>
        <strain evidence="2">ChiHile30-977</strain>
    </source>
</reference>
<reference evidence="2" key="1">
    <citation type="submission" date="2020-10" db="EMBL/GenBank/DDBJ databases">
        <authorList>
            <person name="Gilroy R."/>
        </authorList>
    </citation>
    <scope>NUCLEOTIDE SEQUENCE</scope>
    <source>
        <strain evidence="2">ChiHile30-977</strain>
    </source>
</reference>
<dbReference type="Proteomes" id="UP000886819">
    <property type="component" value="Unassembled WGS sequence"/>
</dbReference>
<feature type="domain" description="D-alanyl-D-alanine carboxypeptidase-like core" evidence="1">
    <location>
        <begin position="114"/>
        <end position="243"/>
    </location>
</feature>
<name>A0A9D1CK79_9FIRM</name>
<dbReference type="InterPro" id="IPR009045">
    <property type="entry name" value="Zn_M74/Hedgehog-like"/>
</dbReference>
<dbReference type="PANTHER" id="PTHR34385:SF1">
    <property type="entry name" value="PEPTIDOGLYCAN L-ALANYL-D-GLUTAMATE ENDOPEPTIDASE CWLK"/>
    <property type="match status" value="1"/>
</dbReference>
<dbReference type="InterPro" id="IPR052179">
    <property type="entry name" value="DD-CPase-like"/>
</dbReference>
<dbReference type="SUPFAM" id="SSF55166">
    <property type="entry name" value="Hedgehog/DD-peptidase"/>
    <property type="match status" value="1"/>
</dbReference>
<evidence type="ECO:0000313" key="3">
    <source>
        <dbReference type="Proteomes" id="UP000886819"/>
    </source>
</evidence>
<gene>
    <name evidence="2" type="ORF">IAA66_07690</name>
</gene>
<dbReference type="GO" id="GO:0008233">
    <property type="term" value="F:peptidase activity"/>
    <property type="evidence" value="ECO:0007669"/>
    <property type="project" value="InterPro"/>
</dbReference>
<dbReference type="AlphaFoldDB" id="A0A9D1CK79"/>
<accession>A0A9D1CK79</accession>
<dbReference type="PANTHER" id="PTHR34385">
    <property type="entry name" value="D-ALANYL-D-ALANINE CARBOXYPEPTIDASE"/>
    <property type="match status" value="1"/>
</dbReference>
<dbReference type="InterPro" id="IPR058193">
    <property type="entry name" value="VanY/YodJ_core_dom"/>
</dbReference>
<dbReference type="Pfam" id="PF02557">
    <property type="entry name" value="VanY"/>
    <property type="match status" value="1"/>
</dbReference>
<dbReference type="CDD" id="cd14852">
    <property type="entry name" value="LD-carboxypeptidase"/>
    <property type="match status" value="1"/>
</dbReference>
<protein>
    <submittedName>
        <fullName evidence="2">M15 family metallopeptidase</fullName>
    </submittedName>
</protein>
<organism evidence="2 3">
    <name type="scientific">Candidatus Avichristensenella intestinipullorum</name>
    <dbReference type="NCBI Taxonomy" id="2840693"/>
    <lineage>
        <taxon>Bacteria</taxon>
        <taxon>Bacillati</taxon>
        <taxon>Bacillota</taxon>
        <taxon>Clostridia</taxon>
        <taxon>Candidatus Avichristensenella</taxon>
    </lineage>
</organism>